<dbReference type="InterPro" id="IPR046357">
    <property type="entry name" value="PPIase_dom_sf"/>
</dbReference>
<reference evidence="7 8" key="1">
    <citation type="submission" date="2023-09" db="EMBL/GenBank/DDBJ databases">
        <authorList>
            <person name="Rey-Velasco X."/>
        </authorList>
    </citation>
    <scope>NUCLEOTIDE SEQUENCE [LARGE SCALE GENOMIC DNA]</scope>
    <source>
        <strain evidence="7 8">F388</strain>
    </source>
</reference>
<feature type="compositionally biased region" description="Acidic residues" evidence="5">
    <location>
        <begin position="300"/>
        <end position="314"/>
    </location>
</feature>
<accession>A0ABU3ADR8</accession>
<evidence type="ECO:0000259" key="6">
    <source>
        <dbReference type="PROSITE" id="PS50059"/>
    </source>
</evidence>
<feature type="region of interest" description="Disordered" evidence="5">
    <location>
        <begin position="288"/>
        <end position="314"/>
    </location>
</feature>
<comment type="caution">
    <text evidence="7">The sequence shown here is derived from an EMBL/GenBank/DDBJ whole genome shotgun (WGS) entry which is preliminary data.</text>
</comment>
<feature type="region of interest" description="Disordered" evidence="5">
    <location>
        <begin position="242"/>
        <end position="268"/>
    </location>
</feature>
<dbReference type="PROSITE" id="PS50059">
    <property type="entry name" value="FKBP_PPIASE"/>
    <property type="match status" value="1"/>
</dbReference>
<dbReference type="InterPro" id="IPR001179">
    <property type="entry name" value="PPIase_FKBP_dom"/>
</dbReference>
<proteinExistence type="predicted"/>
<name>A0ABU3ADR8_9FLAO</name>
<comment type="catalytic activity">
    <reaction evidence="1 4">
        <text>[protein]-peptidylproline (omega=180) = [protein]-peptidylproline (omega=0)</text>
        <dbReference type="Rhea" id="RHEA:16237"/>
        <dbReference type="Rhea" id="RHEA-COMP:10747"/>
        <dbReference type="Rhea" id="RHEA-COMP:10748"/>
        <dbReference type="ChEBI" id="CHEBI:83833"/>
        <dbReference type="ChEBI" id="CHEBI:83834"/>
        <dbReference type="EC" id="5.2.1.8"/>
    </reaction>
</comment>
<keyword evidence="8" id="KW-1185">Reference proteome</keyword>
<evidence type="ECO:0000256" key="3">
    <source>
        <dbReference type="ARBA" id="ARBA00023110"/>
    </source>
</evidence>
<protein>
    <recommendedName>
        <fullName evidence="2 4">peptidylprolyl isomerase</fullName>
        <ecNumber evidence="2 4">5.2.1.8</ecNumber>
    </recommendedName>
</protein>
<dbReference type="SUPFAM" id="SSF54534">
    <property type="entry name" value="FKBP-like"/>
    <property type="match status" value="1"/>
</dbReference>
<dbReference type="EMBL" id="JAVRHR010000003">
    <property type="protein sequence ID" value="MDT0608331.1"/>
    <property type="molecule type" value="Genomic_DNA"/>
</dbReference>
<gene>
    <name evidence="7" type="ORF">RM706_14895</name>
</gene>
<evidence type="ECO:0000256" key="4">
    <source>
        <dbReference type="PROSITE-ProRule" id="PRU00277"/>
    </source>
</evidence>
<feature type="domain" description="PPIase FKBP-type" evidence="6">
    <location>
        <begin position="131"/>
        <end position="235"/>
    </location>
</feature>
<keyword evidence="4" id="KW-0413">Isomerase</keyword>
<evidence type="ECO:0000256" key="1">
    <source>
        <dbReference type="ARBA" id="ARBA00000971"/>
    </source>
</evidence>
<evidence type="ECO:0000313" key="8">
    <source>
        <dbReference type="Proteomes" id="UP001255246"/>
    </source>
</evidence>
<dbReference type="EC" id="5.2.1.8" evidence="2 4"/>
<dbReference type="RefSeq" id="WP_311352971.1">
    <property type="nucleotide sequence ID" value="NZ_JAVRHR010000003.1"/>
</dbReference>
<organism evidence="7 8">
    <name type="scientific">Croceitalea rosinachiae</name>
    <dbReference type="NCBI Taxonomy" id="3075596"/>
    <lineage>
        <taxon>Bacteria</taxon>
        <taxon>Pseudomonadati</taxon>
        <taxon>Bacteroidota</taxon>
        <taxon>Flavobacteriia</taxon>
        <taxon>Flavobacteriales</taxon>
        <taxon>Flavobacteriaceae</taxon>
        <taxon>Croceitalea</taxon>
    </lineage>
</organism>
<evidence type="ECO:0000256" key="5">
    <source>
        <dbReference type="SAM" id="MobiDB-lite"/>
    </source>
</evidence>
<dbReference type="Proteomes" id="UP001255246">
    <property type="component" value="Unassembled WGS sequence"/>
</dbReference>
<dbReference type="SUPFAM" id="SSF103647">
    <property type="entry name" value="TSP type-3 repeat"/>
    <property type="match status" value="1"/>
</dbReference>
<evidence type="ECO:0000313" key="7">
    <source>
        <dbReference type="EMBL" id="MDT0608331.1"/>
    </source>
</evidence>
<evidence type="ECO:0000256" key="2">
    <source>
        <dbReference type="ARBA" id="ARBA00013194"/>
    </source>
</evidence>
<keyword evidence="3 4" id="KW-0697">Rotamase</keyword>
<dbReference type="Gene3D" id="3.10.50.40">
    <property type="match status" value="1"/>
</dbReference>
<sequence length="314" mass="34715">MIRYLIVVFMIIVFWSCNNDDGISAEFVPPRLLSEVAPEDEMEIQEYLDTHFYNYEEFENPPAGFDYRVVIDTIAGENATKTPLSQSDKLNSEVINISSADFGLDEDEEDIPHTYYYLLAREGGGDFPTIADSTFVSYDGTNLDGSIFDSALGSGIWFDLQGTFTIPGAITGFKEGISKFRSGTTVIEMEDGTFTIEDFGSGLIIMPSGLAYFNGTQPGSSYAPIIFNVNLLAVETADHDRDGVPSIEEDRDNDKNLFNDDTDEDGIPDYLDFDDDGDSTFTIDEITDEQGNVIIPYPDTDGDGTPDYLDPDNS</sequence>
<dbReference type="InterPro" id="IPR028974">
    <property type="entry name" value="TSP_type-3_rpt"/>
</dbReference>